<dbReference type="GO" id="GO:0005774">
    <property type="term" value="C:vacuolar membrane"/>
    <property type="evidence" value="ECO:0007669"/>
    <property type="project" value="TreeGrafter"/>
</dbReference>
<feature type="compositionally biased region" description="Low complexity" evidence="6">
    <location>
        <begin position="316"/>
        <end position="342"/>
    </location>
</feature>
<evidence type="ECO:0000259" key="9">
    <source>
        <dbReference type="Pfam" id="PF10033"/>
    </source>
</evidence>
<comment type="similarity">
    <text evidence="5">Belongs to the ATG13 family. Metazoan subfamily.</text>
</comment>
<feature type="transmembrane region" description="Helical" evidence="7">
    <location>
        <begin position="701"/>
        <end position="725"/>
    </location>
</feature>
<organism evidence="10 11">
    <name type="scientific">Microctonus hyperodae</name>
    <name type="common">Parasitoid wasp</name>
    <dbReference type="NCBI Taxonomy" id="165561"/>
    <lineage>
        <taxon>Eukaryota</taxon>
        <taxon>Metazoa</taxon>
        <taxon>Ecdysozoa</taxon>
        <taxon>Arthropoda</taxon>
        <taxon>Hexapoda</taxon>
        <taxon>Insecta</taxon>
        <taxon>Pterygota</taxon>
        <taxon>Neoptera</taxon>
        <taxon>Endopterygota</taxon>
        <taxon>Hymenoptera</taxon>
        <taxon>Apocrita</taxon>
        <taxon>Ichneumonoidea</taxon>
        <taxon>Braconidae</taxon>
        <taxon>Euphorinae</taxon>
        <taxon>Microctonus</taxon>
    </lineage>
</organism>
<accession>A0AA39G683</accession>
<feature type="transmembrane region" description="Helical" evidence="7">
    <location>
        <begin position="808"/>
        <end position="827"/>
    </location>
</feature>
<dbReference type="PANTHER" id="PTHR22950">
    <property type="entry name" value="AMINO ACID TRANSPORTER"/>
    <property type="match status" value="1"/>
</dbReference>
<evidence type="ECO:0000256" key="2">
    <source>
        <dbReference type="ARBA" id="ARBA00022692"/>
    </source>
</evidence>
<dbReference type="Pfam" id="PF10033">
    <property type="entry name" value="ATG13"/>
    <property type="match status" value="1"/>
</dbReference>
<feature type="transmembrane region" description="Helical" evidence="7">
    <location>
        <begin position="562"/>
        <end position="578"/>
    </location>
</feature>
<feature type="transmembrane region" description="Helical" evidence="7">
    <location>
        <begin position="590"/>
        <end position="607"/>
    </location>
</feature>
<comment type="subcellular location">
    <subcellularLocation>
        <location evidence="1">Membrane</location>
        <topology evidence="1">Multi-pass membrane protein</topology>
    </subcellularLocation>
</comment>
<dbReference type="Gene3D" id="3.30.900.10">
    <property type="entry name" value="HORMA domain"/>
    <property type="match status" value="1"/>
</dbReference>
<feature type="transmembrane region" description="Helical" evidence="7">
    <location>
        <begin position="524"/>
        <end position="542"/>
    </location>
</feature>
<evidence type="ECO:0000256" key="7">
    <source>
        <dbReference type="SAM" id="Phobius"/>
    </source>
</evidence>
<feature type="transmembrane region" description="Helical" evidence="7">
    <location>
        <begin position="459"/>
        <end position="481"/>
    </location>
</feature>
<dbReference type="InterPro" id="IPR036570">
    <property type="entry name" value="HORMA_dom_sf"/>
</dbReference>
<dbReference type="Proteomes" id="UP001168972">
    <property type="component" value="Unassembled WGS sequence"/>
</dbReference>
<proteinExistence type="inferred from homology"/>
<evidence type="ECO:0000256" key="1">
    <source>
        <dbReference type="ARBA" id="ARBA00004141"/>
    </source>
</evidence>
<dbReference type="Pfam" id="PF01490">
    <property type="entry name" value="Aa_trans"/>
    <property type="match status" value="1"/>
</dbReference>
<protein>
    <recommendedName>
        <fullName evidence="5">Autophagy-related protein 13</fullName>
    </recommendedName>
</protein>
<evidence type="ECO:0000313" key="11">
    <source>
        <dbReference type="Proteomes" id="UP001168972"/>
    </source>
</evidence>
<evidence type="ECO:0000259" key="8">
    <source>
        <dbReference type="Pfam" id="PF01490"/>
    </source>
</evidence>
<evidence type="ECO:0000256" key="4">
    <source>
        <dbReference type="ARBA" id="ARBA00023136"/>
    </source>
</evidence>
<dbReference type="GO" id="GO:0006914">
    <property type="term" value="P:autophagy"/>
    <property type="evidence" value="ECO:0007669"/>
    <property type="project" value="UniProtKB-KW"/>
</dbReference>
<feature type="domain" description="Autophagy-related protein 13 N-terminal" evidence="9">
    <location>
        <begin position="94"/>
        <end position="196"/>
    </location>
</feature>
<comment type="caution">
    <text evidence="10">The sequence shown here is derived from an EMBL/GenBank/DDBJ whole genome shotgun (WGS) entry which is preliminary data.</text>
</comment>
<reference evidence="10" key="1">
    <citation type="journal article" date="2023" name="bioRxiv">
        <title>Scaffold-level genome assemblies of two parasitoid biocontrol wasps reveal the parthenogenesis mechanism and an associated novel virus.</title>
        <authorList>
            <person name="Inwood S."/>
            <person name="Skelly J."/>
            <person name="Guhlin J."/>
            <person name="Harrop T."/>
            <person name="Goldson S."/>
            <person name="Dearden P."/>
        </authorList>
    </citation>
    <scope>NUCLEOTIDE SEQUENCE</scope>
    <source>
        <strain evidence="10">Lincoln</strain>
        <tissue evidence="10">Whole body</tissue>
    </source>
</reference>
<feature type="domain" description="Amino acid transporter transmembrane" evidence="8">
    <location>
        <begin position="428"/>
        <end position="829"/>
    </location>
</feature>
<reference evidence="10" key="2">
    <citation type="submission" date="2023-03" db="EMBL/GenBank/DDBJ databases">
        <authorList>
            <person name="Inwood S.N."/>
            <person name="Skelly J.G."/>
            <person name="Guhlin J."/>
            <person name="Harrop T.W.R."/>
            <person name="Goldson S.G."/>
            <person name="Dearden P.K."/>
        </authorList>
    </citation>
    <scope>NUCLEOTIDE SEQUENCE</scope>
    <source>
        <strain evidence="10">Lincoln</strain>
        <tissue evidence="10">Whole body</tissue>
    </source>
</reference>
<gene>
    <name evidence="10" type="ORF">PV327_003745</name>
</gene>
<keyword evidence="3 7" id="KW-1133">Transmembrane helix</keyword>
<evidence type="ECO:0000256" key="5">
    <source>
        <dbReference type="RuleBase" id="RU361214"/>
    </source>
</evidence>
<evidence type="ECO:0000256" key="6">
    <source>
        <dbReference type="SAM" id="MobiDB-lite"/>
    </source>
</evidence>
<dbReference type="InterPro" id="IPR013057">
    <property type="entry name" value="AA_transpt_TM"/>
</dbReference>
<feature type="region of interest" description="Disordered" evidence="6">
    <location>
        <begin position="313"/>
        <end position="342"/>
    </location>
</feature>
<evidence type="ECO:0000313" key="10">
    <source>
        <dbReference type="EMBL" id="KAK0181459.1"/>
    </source>
</evidence>
<sequence>MSVMKLSMQDKKELDKFMKFLALKAAQIIVQSRSGEKVITKCKPDSSGADWFNLAVHDLPEVLAEAKKVLCGEIISSTIPLCIEISLRTIEGDTMVLETWSLGVLPEQSDPTIRVTYTVYNRMGILLKSLVSVSRVTPAYKLSRSQGPDSYVICYRIYMGEPQLHTLGDNYKHVRVGQLCTPVGTIHLSVSYRTKMTISPTHTSRDSIMLKSDHFHSDLSPRHARYQQSEEISKSLSDTIKVGAFVVNKQVVVNEDDLVIPDVPFSSLLTPRQNSSPSGIPPEIMNSVTLAHANAAATTSAPVMGTTINNIIATTSDSNNGNNDNNITSKCNSRNGSRRSSCSITSANDDFIMVDLIYIEAMCMAYDLQFSDFSILLYRAAFRSYKCEKNDVPITVANGSTLPLVEKPDDDEEAGLYNPFEHRKLAHPTSDLDTLIHLLKGSLGSGILAMPMAFKNAGLYFGLFATFFIGAVCTYCVHILVKCAHKLCRRTQTPSLGFAEVAETAFLVGPQGVQKYARLAKATINLFLVIDLIGCCCVYVVFVGENIEQVVEKYAHNDWDLRVYMAMLLPPLLIFSLVKNLKYLAPFSMVANILIAVGMGITFYYIFRDTTSEFKVPPMAEFSQLPLFFGTAIFALEGVGVVMPLENNMKTPNHFIGCPSVLNIGMFLVVALYTTVGFFGYMRFGEKTKASITINLPIEEIPAQCVKLMIAIAMFLTYGLQFYVPMEIIWKNMKQHFGARKSSTEYLTRMAMVVITVCVAIAVPNLGPFMSLVGAVCLSTLGLMFPSIIELVTVWEEENGLGRFNWRLWKNIFIICFGLLGFVTGSYESLQNILAKK</sequence>
<keyword evidence="11" id="KW-1185">Reference proteome</keyword>
<feature type="transmembrane region" description="Helical" evidence="7">
    <location>
        <begin position="627"/>
        <end position="645"/>
    </location>
</feature>
<dbReference type="AlphaFoldDB" id="A0AA39G683"/>
<dbReference type="InterPro" id="IPR018731">
    <property type="entry name" value="Atg13_N"/>
</dbReference>
<dbReference type="EMBL" id="JAQQBR010000002">
    <property type="protein sequence ID" value="KAK0181459.1"/>
    <property type="molecule type" value="Genomic_DNA"/>
</dbReference>
<name>A0AA39G683_MICHY</name>
<feature type="transmembrane region" description="Helical" evidence="7">
    <location>
        <begin position="746"/>
        <end position="763"/>
    </location>
</feature>
<evidence type="ECO:0000256" key="3">
    <source>
        <dbReference type="ARBA" id="ARBA00022989"/>
    </source>
</evidence>
<dbReference type="GO" id="GO:1990316">
    <property type="term" value="C:Atg1/ULK1 kinase complex"/>
    <property type="evidence" value="ECO:0007669"/>
    <property type="project" value="InterPro"/>
</dbReference>
<dbReference type="PANTHER" id="PTHR22950:SF460">
    <property type="entry name" value="PROTON-COUPLED AMINO ACID TRANSPORTER 4-LIKE PROTEIN"/>
    <property type="match status" value="1"/>
</dbReference>
<keyword evidence="2 7" id="KW-0812">Transmembrane</keyword>
<feature type="transmembrane region" description="Helical" evidence="7">
    <location>
        <begin position="657"/>
        <end position="681"/>
    </location>
</feature>
<keyword evidence="5" id="KW-0072">Autophagy</keyword>
<dbReference type="GO" id="GO:0015179">
    <property type="term" value="F:L-amino acid transmembrane transporter activity"/>
    <property type="evidence" value="ECO:0007669"/>
    <property type="project" value="TreeGrafter"/>
</dbReference>
<keyword evidence="4 7" id="KW-0472">Membrane</keyword>